<proteinExistence type="predicted"/>
<dbReference type="EMBL" id="FLUL01000001">
    <property type="protein sequence ID" value="SBW07483.1"/>
    <property type="molecule type" value="Genomic_DNA"/>
</dbReference>
<dbReference type="AlphaFoldDB" id="A0A212K6Y5"/>
<dbReference type="RefSeq" id="WP_291029145.1">
    <property type="nucleotide sequence ID" value="NZ_CALESN010000109.1"/>
</dbReference>
<name>A0A212K6Y5_9BACT</name>
<gene>
    <name evidence="2" type="ORF">KL86DYS2_13172</name>
</gene>
<accession>A0A212K6Y5</accession>
<feature type="chain" id="PRO_5012352132" evidence="1">
    <location>
        <begin position="24"/>
        <end position="140"/>
    </location>
</feature>
<keyword evidence="1" id="KW-0732">Signal</keyword>
<evidence type="ECO:0000256" key="1">
    <source>
        <dbReference type="SAM" id="SignalP"/>
    </source>
</evidence>
<sequence>MKKALYTLIAVFVFTLTCSSLKAQSVDVFFTNDKLSSDKSKVTADVYSSQPSTVIFELRTSKHPSFSYSAAGYKVIDWSNYMSCYVPNTNTMITYMTVNLPQGYSPIEIYLTNYPTVIMLLSKVNGVAASTRPIVFANYY</sequence>
<reference evidence="2" key="1">
    <citation type="submission" date="2016-04" db="EMBL/GenBank/DDBJ databases">
        <authorList>
            <person name="Evans L.H."/>
            <person name="Alamgir A."/>
            <person name="Owens N."/>
            <person name="Weber N.D."/>
            <person name="Virtaneva K."/>
            <person name="Barbian K."/>
            <person name="Babar A."/>
            <person name="Rosenke K."/>
        </authorList>
    </citation>
    <scope>NUCLEOTIDE SEQUENCE</scope>
    <source>
        <strain evidence="2">86-2</strain>
    </source>
</reference>
<organism evidence="2">
    <name type="scientific">uncultured Dysgonomonas sp</name>
    <dbReference type="NCBI Taxonomy" id="206096"/>
    <lineage>
        <taxon>Bacteria</taxon>
        <taxon>Pseudomonadati</taxon>
        <taxon>Bacteroidota</taxon>
        <taxon>Bacteroidia</taxon>
        <taxon>Bacteroidales</taxon>
        <taxon>Dysgonomonadaceae</taxon>
        <taxon>Dysgonomonas</taxon>
        <taxon>environmental samples</taxon>
    </lineage>
</organism>
<evidence type="ECO:0000313" key="2">
    <source>
        <dbReference type="EMBL" id="SBW07483.1"/>
    </source>
</evidence>
<feature type="signal peptide" evidence="1">
    <location>
        <begin position="1"/>
        <end position="23"/>
    </location>
</feature>
<protein>
    <submittedName>
        <fullName evidence="2">Uncharacterized protein</fullName>
    </submittedName>
</protein>